<keyword evidence="4" id="KW-0573">Peptidoglycan synthesis</keyword>
<dbReference type="AlphaFoldDB" id="H2J2W2"/>
<evidence type="ECO:0000256" key="1">
    <source>
        <dbReference type="ARBA" id="ARBA00009943"/>
    </source>
</evidence>
<reference evidence="8 9" key="1">
    <citation type="journal article" date="2012" name="J. Bacteriol.">
        <title>Complete Genome Sequence of the Thermophilic, Piezophilic, Heterotrophic Bacterium Marinitoga piezophila KA3.</title>
        <authorList>
            <person name="Lucas S."/>
            <person name="Han J."/>
            <person name="Lapidus A."/>
            <person name="Cheng J.F."/>
            <person name="Goodwin L.A."/>
            <person name="Pitluck S."/>
            <person name="Peters L."/>
            <person name="Mikhailova N."/>
            <person name="Teshima H."/>
            <person name="Detter J.C."/>
            <person name="Han C."/>
            <person name="Tapia R."/>
            <person name="Land M."/>
            <person name="Hauser L."/>
            <person name="Kyrpides N.C."/>
            <person name="Ivanova N."/>
            <person name="Pagani I."/>
            <person name="Vannier P."/>
            <person name="Oger P."/>
            <person name="Bartlett D.H."/>
            <person name="Noll K.M."/>
            <person name="Woyke T."/>
            <person name="Jebbar M."/>
        </authorList>
    </citation>
    <scope>NUCLEOTIDE SEQUENCE [LARGE SCALE GENOMIC DNA]</scope>
    <source>
        <strain evidence="9">DSM 14283 / JCM 11233 / KA3</strain>
    </source>
</reference>
<sequence length="313" mass="37577">MMSNKDLYKNFCEKEPIPVFSQYWWLDAVCGENNWDVILVEKGGEIWASMPFFKKKKLFFSLLSMPPLTQKLGPYIRYPKNQGYYKKLSWEKEIMNELISKLPKFDKFYQKWDYKYQNWLPFYWKGFKQTTLYTYVIKKGKSIDDIYNNFHSSVKRRLKKAEKLNLKVIESDDYKSFYDINKRTFERKNQRIQHSLDLVEKIFFAAKKHNSLKLYFAVDQYDEIYAAGFFVYDKDSVYYLLGGINPEKKDSGAMNLVIYEGIKFAIENNLNFDFEGSMVEPIEKYFRSFGAVQKRYFLIFATNNKLLKIFTKL</sequence>
<evidence type="ECO:0000313" key="8">
    <source>
        <dbReference type="EMBL" id="AEX85653.1"/>
    </source>
</evidence>
<dbReference type="STRING" id="443254.Marpi_1249"/>
<evidence type="ECO:0000256" key="4">
    <source>
        <dbReference type="ARBA" id="ARBA00022984"/>
    </source>
</evidence>
<dbReference type="KEGG" id="mpz:Marpi_1249"/>
<dbReference type="PANTHER" id="PTHR36174:SF1">
    <property type="entry name" value="LIPID II:GLYCINE GLYCYLTRANSFERASE"/>
    <property type="match status" value="1"/>
</dbReference>
<dbReference type="PANTHER" id="PTHR36174">
    <property type="entry name" value="LIPID II:GLYCINE GLYCYLTRANSFERASE"/>
    <property type="match status" value="1"/>
</dbReference>
<dbReference type="GO" id="GO:0008360">
    <property type="term" value="P:regulation of cell shape"/>
    <property type="evidence" value="ECO:0007669"/>
    <property type="project" value="UniProtKB-KW"/>
</dbReference>
<protein>
    <submittedName>
        <fullName evidence="8">FemAB family</fullName>
    </submittedName>
</protein>
<dbReference type="HOGENOM" id="CLU_062815_0_0_0"/>
<keyword evidence="6" id="KW-0961">Cell wall biogenesis/degradation</keyword>
<gene>
    <name evidence="8" type="ordered locus">Marpi_1249</name>
</gene>
<evidence type="ECO:0000313" key="9">
    <source>
        <dbReference type="Proteomes" id="UP000007161"/>
    </source>
</evidence>
<dbReference type="InterPro" id="IPR050644">
    <property type="entry name" value="PG_Glycine_Bridge_Synth"/>
</dbReference>
<feature type="domain" description="BioF2-like acetyltransferase" evidence="7">
    <location>
        <begin position="152"/>
        <end position="274"/>
    </location>
</feature>
<evidence type="ECO:0000256" key="2">
    <source>
        <dbReference type="ARBA" id="ARBA00022679"/>
    </source>
</evidence>
<dbReference type="EMBL" id="CP003257">
    <property type="protein sequence ID" value="AEX85653.1"/>
    <property type="molecule type" value="Genomic_DNA"/>
</dbReference>
<dbReference type="Gene3D" id="3.40.630.30">
    <property type="match status" value="1"/>
</dbReference>
<comment type="similarity">
    <text evidence="1">Belongs to the FemABX family.</text>
</comment>
<evidence type="ECO:0000256" key="5">
    <source>
        <dbReference type="ARBA" id="ARBA00023315"/>
    </source>
</evidence>
<organism evidence="8 9">
    <name type="scientific">Marinitoga piezophila (strain DSM 14283 / JCM 11233 / KA3)</name>
    <dbReference type="NCBI Taxonomy" id="443254"/>
    <lineage>
        <taxon>Bacteria</taxon>
        <taxon>Thermotogati</taxon>
        <taxon>Thermotogota</taxon>
        <taxon>Thermotogae</taxon>
        <taxon>Petrotogales</taxon>
        <taxon>Petrotogaceae</taxon>
        <taxon>Marinitoga</taxon>
    </lineage>
</organism>
<keyword evidence="9" id="KW-1185">Reference proteome</keyword>
<dbReference type="Pfam" id="PF13480">
    <property type="entry name" value="Acetyltransf_6"/>
    <property type="match status" value="1"/>
</dbReference>
<dbReference type="GO" id="GO:0071555">
    <property type="term" value="P:cell wall organization"/>
    <property type="evidence" value="ECO:0007669"/>
    <property type="project" value="UniProtKB-KW"/>
</dbReference>
<reference evidence="9" key="2">
    <citation type="submission" date="2012-01" db="EMBL/GenBank/DDBJ databases">
        <title>Complete sequence of chromosome of Marinitoga piezophila KA3.</title>
        <authorList>
            <person name="Lucas S."/>
            <person name="Han J."/>
            <person name="Lapidus A."/>
            <person name="Cheng J.-F."/>
            <person name="Goodwin L."/>
            <person name="Pitluck S."/>
            <person name="Peters L."/>
            <person name="Mikhailova N."/>
            <person name="Teshima H."/>
            <person name="Detter J.C."/>
            <person name="Han C."/>
            <person name="Tapia R."/>
            <person name="Land M."/>
            <person name="Hauser L."/>
            <person name="Kyrpides N."/>
            <person name="Ivanova N."/>
            <person name="Pagani I."/>
            <person name="Jebbar M."/>
            <person name="Vannier P."/>
            <person name="Oger P."/>
            <person name="Cario A."/>
            <person name="Bartlett D."/>
            <person name="Noll K.M."/>
            <person name="Woyke T."/>
        </authorList>
    </citation>
    <scope>NUCLEOTIDE SEQUENCE [LARGE SCALE GENOMIC DNA]</scope>
    <source>
        <strain evidence="9">DSM 14283 / JCM 11233 / KA3</strain>
    </source>
</reference>
<accession>H2J2W2</accession>
<dbReference type="InterPro" id="IPR016181">
    <property type="entry name" value="Acyl_CoA_acyltransferase"/>
</dbReference>
<name>H2J2W2_MARPK</name>
<dbReference type="GO" id="GO:0016755">
    <property type="term" value="F:aminoacyltransferase activity"/>
    <property type="evidence" value="ECO:0007669"/>
    <property type="project" value="InterPro"/>
</dbReference>
<dbReference type="eggNOG" id="COG2348">
    <property type="taxonomic scope" value="Bacteria"/>
</dbReference>
<dbReference type="InterPro" id="IPR038740">
    <property type="entry name" value="BioF2-like_GNAT_dom"/>
</dbReference>
<dbReference type="PROSITE" id="PS51191">
    <property type="entry name" value="FEMABX"/>
    <property type="match status" value="1"/>
</dbReference>
<dbReference type="GO" id="GO:0009252">
    <property type="term" value="P:peptidoglycan biosynthetic process"/>
    <property type="evidence" value="ECO:0007669"/>
    <property type="project" value="UniProtKB-KW"/>
</dbReference>
<evidence type="ECO:0000256" key="3">
    <source>
        <dbReference type="ARBA" id="ARBA00022960"/>
    </source>
</evidence>
<proteinExistence type="inferred from homology"/>
<dbReference type="SUPFAM" id="SSF55729">
    <property type="entry name" value="Acyl-CoA N-acyltransferases (Nat)"/>
    <property type="match status" value="1"/>
</dbReference>
<keyword evidence="5" id="KW-0012">Acyltransferase</keyword>
<keyword evidence="3" id="KW-0133">Cell shape</keyword>
<evidence type="ECO:0000256" key="6">
    <source>
        <dbReference type="ARBA" id="ARBA00023316"/>
    </source>
</evidence>
<dbReference type="InterPro" id="IPR003447">
    <property type="entry name" value="FEMABX"/>
</dbReference>
<dbReference type="Proteomes" id="UP000007161">
    <property type="component" value="Chromosome"/>
</dbReference>
<evidence type="ECO:0000259" key="7">
    <source>
        <dbReference type="Pfam" id="PF13480"/>
    </source>
</evidence>
<keyword evidence="2" id="KW-0808">Transferase</keyword>